<keyword evidence="2" id="KW-1185">Reference proteome</keyword>
<sequence length="183" mass="20005">MRELSNASKGKAKARAEEDEGVGMLPPPPSRPPTRPLPPIPTPAPAPGAQDAPSAAILPSTVHEQSTEEAAPASVTGDTTRSNSNEAIWRLSSLEASNRTSSTTLTTENAYVDAMSEQRVPAPVVEDAASEGRDTLRPGKRWREEDEDKARQMWRRRKENENEADGARQWDAEMFGFEGLRID</sequence>
<dbReference type="Proteomes" id="UP001281147">
    <property type="component" value="Unassembled WGS sequence"/>
</dbReference>
<gene>
    <name evidence="1" type="ORF">LTR37_002640</name>
</gene>
<reference evidence="1" key="1">
    <citation type="submission" date="2023-07" db="EMBL/GenBank/DDBJ databases">
        <title>Black Yeasts Isolated from many extreme environments.</title>
        <authorList>
            <person name="Coleine C."/>
            <person name="Stajich J.E."/>
            <person name="Selbmann L."/>
        </authorList>
    </citation>
    <scope>NUCLEOTIDE SEQUENCE</scope>
    <source>
        <strain evidence="1">CCFEE 5714</strain>
    </source>
</reference>
<organism evidence="1 2">
    <name type="scientific">Vermiconidia calcicola</name>
    <dbReference type="NCBI Taxonomy" id="1690605"/>
    <lineage>
        <taxon>Eukaryota</taxon>
        <taxon>Fungi</taxon>
        <taxon>Dikarya</taxon>
        <taxon>Ascomycota</taxon>
        <taxon>Pezizomycotina</taxon>
        <taxon>Dothideomycetes</taxon>
        <taxon>Dothideomycetidae</taxon>
        <taxon>Mycosphaerellales</taxon>
        <taxon>Extremaceae</taxon>
        <taxon>Vermiconidia</taxon>
    </lineage>
</organism>
<protein>
    <submittedName>
        <fullName evidence="1">Uncharacterized protein</fullName>
    </submittedName>
</protein>
<evidence type="ECO:0000313" key="2">
    <source>
        <dbReference type="Proteomes" id="UP001281147"/>
    </source>
</evidence>
<proteinExistence type="predicted"/>
<comment type="caution">
    <text evidence="1">The sequence shown here is derived from an EMBL/GenBank/DDBJ whole genome shotgun (WGS) entry which is preliminary data.</text>
</comment>
<dbReference type="EMBL" id="JAUTXU010000014">
    <property type="protein sequence ID" value="KAK3722207.1"/>
    <property type="molecule type" value="Genomic_DNA"/>
</dbReference>
<evidence type="ECO:0000313" key="1">
    <source>
        <dbReference type="EMBL" id="KAK3722207.1"/>
    </source>
</evidence>
<name>A0ACC3NS91_9PEZI</name>
<accession>A0ACC3NS91</accession>